<reference evidence="2" key="1">
    <citation type="submission" date="2021-03" db="EMBL/GenBank/DDBJ databases">
        <title>Revisited historic fungal species revealed as producer of novel bioactive compounds through whole genome sequencing and comparative genomics.</title>
        <authorList>
            <person name="Vignolle G.A."/>
            <person name="Hochenegger N."/>
            <person name="Mach R.L."/>
            <person name="Mach-Aigner A.R."/>
            <person name="Javad Rahimi M."/>
            <person name="Salim K.A."/>
            <person name="Chan C.M."/>
            <person name="Lim L.B.L."/>
            <person name="Cai F."/>
            <person name="Druzhinina I.S."/>
            <person name="U'Ren J.M."/>
            <person name="Derntl C."/>
        </authorList>
    </citation>
    <scope>NUCLEOTIDE SEQUENCE</scope>
    <source>
        <strain evidence="2">TUCIM 5799</strain>
    </source>
</reference>
<accession>A0A9P9WP26</accession>
<dbReference type="InterPro" id="IPR029226">
    <property type="entry name" value="Ecp2-like"/>
</dbReference>
<sequence>MRNLAGFHDQAPPLSECDTIRRWAEDSTNLGHWEVKFERMRQVPWIPLITAGSCTVVISTDFLESEEEAIIIGTKDVARLMEQAVKREQDGTTGASGEWEYCSATAWGTDMLFK</sequence>
<dbReference type="Pfam" id="PF14856">
    <property type="entry name" value="Hce2"/>
    <property type="match status" value="1"/>
</dbReference>
<name>A0A9P9WP26_9PEZI</name>
<protein>
    <recommendedName>
        <fullName evidence="1">Ecp2 effector protein-like domain-containing protein</fullName>
    </recommendedName>
</protein>
<dbReference type="AlphaFoldDB" id="A0A9P9WP26"/>
<comment type="caution">
    <text evidence="2">The sequence shown here is derived from an EMBL/GenBank/DDBJ whole genome shotgun (WGS) entry which is preliminary data.</text>
</comment>
<evidence type="ECO:0000259" key="1">
    <source>
        <dbReference type="Pfam" id="PF14856"/>
    </source>
</evidence>
<feature type="domain" description="Ecp2 effector protein-like" evidence="1">
    <location>
        <begin position="9"/>
        <end position="99"/>
    </location>
</feature>
<proteinExistence type="predicted"/>
<gene>
    <name evidence="2" type="ORF">JX265_005001</name>
</gene>
<dbReference type="EMBL" id="JAFIMR010000010">
    <property type="protein sequence ID" value="KAI1873379.1"/>
    <property type="molecule type" value="Genomic_DNA"/>
</dbReference>
<evidence type="ECO:0000313" key="2">
    <source>
        <dbReference type="EMBL" id="KAI1873379.1"/>
    </source>
</evidence>
<evidence type="ECO:0000313" key="3">
    <source>
        <dbReference type="Proteomes" id="UP000829685"/>
    </source>
</evidence>
<keyword evidence="3" id="KW-1185">Reference proteome</keyword>
<organism evidence="2 3">
    <name type="scientific">Neoarthrinium moseri</name>
    <dbReference type="NCBI Taxonomy" id="1658444"/>
    <lineage>
        <taxon>Eukaryota</taxon>
        <taxon>Fungi</taxon>
        <taxon>Dikarya</taxon>
        <taxon>Ascomycota</taxon>
        <taxon>Pezizomycotina</taxon>
        <taxon>Sordariomycetes</taxon>
        <taxon>Xylariomycetidae</taxon>
        <taxon>Amphisphaeriales</taxon>
        <taxon>Apiosporaceae</taxon>
        <taxon>Neoarthrinium</taxon>
    </lineage>
</organism>
<dbReference type="Proteomes" id="UP000829685">
    <property type="component" value="Unassembled WGS sequence"/>
</dbReference>